<protein>
    <submittedName>
        <fullName evidence="2">Uncharacterized protein</fullName>
    </submittedName>
</protein>
<reference evidence="2 3" key="1">
    <citation type="journal article" date="2020" name="Mol. Biol. Evol.">
        <title>Distinct Expression and Methylation Patterns for Genes with Different Fates following a Single Whole-Genome Duplication in Flowering Plants.</title>
        <authorList>
            <person name="Shi T."/>
            <person name="Rahmani R.S."/>
            <person name="Gugger P.F."/>
            <person name="Wang M."/>
            <person name="Li H."/>
            <person name="Zhang Y."/>
            <person name="Li Z."/>
            <person name="Wang Q."/>
            <person name="Van de Peer Y."/>
            <person name="Marchal K."/>
            <person name="Chen J."/>
        </authorList>
    </citation>
    <scope>NUCLEOTIDE SEQUENCE [LARGE SCALE GENOMIC DNA]</scope>
    <source>
        <tissue evidence="2">Leaf</tissue>
    </source>
</reference>
<sequence>MTRNKVTVTGRINPEKILKKLGKNTGKRVETIVIDDKTAASSGDDLDSGDSTIEASLVFDDWGQSIVFTMFSDENPNACSIIEDAICGKERRLFQFSVIGDRCSDRPALAVNRGAQRLSPISKENRGPKHPRRRKKCKEEDPPEFQPEDGEGVVSSTVGNLLESPSKLTLQIVPLSVAFPLKTLMMVGNSNFECCFVLVNKHA</sequence>
<evidence type="ECO:0000313" key="3">
    <source>
        <dbReference type="Proteomes" id="UP000607653"/>
    </source>
</evidence>
<dbReference type="AlphaFoldDB" id="A0A822Y8G6"/>
<accession>A0A822Y8G6</accession>
<feature type="region of interest" description="Disordered" evidence="1">
    <location>
        <begin position="114"/>
        <end position="156"/>
    </location>
</feature>
<proteinExistence type="predicted"/>
<name>A0A822Y8G6_NELNU</name>
<evidence type="ECO:0000256" key="1">
    <source>
        <dbReference type="SAM" id="MobiDB-lite"/>
    </source>
</evidence>
<keyword evidence="3" id="KW-1185">Reference proteome</keyword>
<organism evidence="2 3">
    <name type="scientific">Nelumbo nucifera</name>
    <name type="common">Sacred lotus</name>
    <dbReference type="NCBI Taxonomy" id="4432"/>
    <lineage>
        <taxon>Eukaryota</taxon>
        <taxon>Viridiplantae</taxon>
        <taxon>Streptophyta</taxon>
        <taxon>Embryophyta</taxon>
        <taxon>Tracheophyta</taxon>
        <taxon>Spermatophyta</taxon>
        <taxon>Magnoliopsida</taxon>
        <taxon>Proteales</taxon>
        <taxon>Nelumbonaceae</taxon>
        <taxon>Nelumbo</taxon>
    </lineage>
</organism>
<dbReference type="Proteomes" id="UP000607653">
    <property type="component" value="Unassembled WGS sequence"/>
</dbReference>
<comment type="caution">
    <text evidence="2">The sequence shown here is derived from an EMBL/GenBank/DDBJ whole genome shotgun (WGS) entry which is preliminary data.</text>
</comment>
<dbReference type="EMBL" id="DUZY01000002">
    <property type="protein sequence ID" value="DAD28353.1"/>
    <property type="molecule type" value="Genomic_DNA"/>
</dbReference>
<evidence type="ECO:0000313" key="2">
    <source>
        <dbReference type="EMBL" id="DAD28353.1"/>
    </source>
</evidence>
<gene>
    <name evidence="2" type="ORF">HUJ06_029821</name>
</gene>
<feature type="compositionally biased region" description="Acidic residues" evidence="1">
    <location>
        <begin position="141"/>
        <end position="151"/>
    </location>
</feature>